<name>A0AAU8PNB3_CORPS</name>
<dbReference type="PANTHER" id="PTHR36503">
    <property type="entry name" value="BLR2520 PROTEIN"/>
    <property type="match status" value="1"/>
</dbReference>
<dbReference type="InterPro" id="IPR029068">
    <property type="entry name" value="Glyas_Bleomycin-R_OHBP_Dase"/>
</dbReference>
<proteinExistence type="predicted"/>
<dbReference type="KEGG" id="coe:CP258_07435"/>
<sequence>MSITPDREIYPMPMFVTLTVKDFQRSEKFFHAAGFITLATVPDPQGNPAVLHLRRLRNQDLLLVQQDNTESETHSTAPASVQVSFSTHQEDLDQLALCLESAVSGCAEIEKPQDTLWFTRDLVVTDPDGHRIIFTQQRRDDAADATRWAETFS</sequence>
<dbReference type="InterPro" id="IPR037523">
    <property type="entry name" value="VOC_core"/>
</dbReference>
<dbReference type="InterPro" id="IPR004360">
    <property type="entry name" value="Glyas_Fos-R_dOase_dom"/>
</dbReference>
<dbReference type="Pfam" id="PF00903">
    <property type="entry name" value="Glyoxalase"/>
    <property type="match status" value="1"/>
</dbReference>
<feature type="domain" description="VOC" evidence="1">
    <location>
        <begin position="12"/>
        <end position="137"/>
    </location>
</feature>
<organism evidence="2 3">
    <name type="scientific">Corynebacterium pseudotuberculosis 258</name>
    <dbReference type="NCBI Taxonomy" id="1168865"/>
    <lineage>
        <taxon>Bacteria</taxon>
        <taxon>Bacillati</taxon>
        <taxon>Actinomycetota</taxon>
        <taxon>Actinomycetes</taxon>
        <taxon>Mycobacteriales</taxon>
        <taxon>Corynebacteriaceae</taxon>
        <taxon>Corynebacterium</taxon>
    </lineage>
</organism>
<dbReference type="CDD" id="cd06587">
    <property type="entry name" value="VOC"/>
    <property type="match status" value="1"/>
</dbReference>
<dbReference type="Gene3D" id="3.10.180.10">
    <property type="entry name" value="2,3-Dihydroxybiphenyl 1,2-Dioxygenase, domain 1"/>
    <property type="match status" value="1"/>
</dbReference>
<dbReference type="RefSeq" id="WP_014523475.1">
    <property type="nucleotide sequence ID" value="NC_017945.3"/>
</dbReference>
<evidence type="ECO:0000259" key="1">
    <source>
        <dbReference type="PROSITE" id="PS51819"/>
    </source>
</evidence>
<gene>
    <name evidence="2" type="ORF">CP258_07435</name>
</gene>
<dbReference type="EMBL" id="CP003540">
    <property type="protein sequence ID" value="AFK17091.2"/>
    <property type="molecule type" value="Genomic_DNA"/>
</dbReference>
<evidence type="ECO:0000313" key="2">
    <source>
        <dbReference type="EMBL" id="AFK17091.2"/>
    </source>
</evidence>
<dbReference type="SUPFAM" id="SSF54593">
    <property type="entry name" value="Glyoxalase/Bleomycin resistance protein/Dihydroxybiphenyl dioxygenase"/>
    <property type="match status" value="1"/>
</dbReference>
<dbReference type="PANTHER" id="PTHR36503:SF3">
    <property type="entry name" value="BLR0126 PROTEIN"/>
    <property type="match status" value="1"/>
</dbReference>
<dbReference type="PROSITE" id="PS51819">
    <property type="entry name" value="VOC"/>
    <property type="match status" value="1"/>
</dbReference>
<reference evidence="2 3" key="1">
    <citation type="journal article" date="2013" name="J. Biotechnol.">
        <title>Genome sequence of Corynebacterium pseudotuberculosis biovar equi strain 258 and prediction of antigenic targets to improve biotechnological vaccine production.</title>
        <authorList>
            <person name="Soares S.C."/>
            <person name="Trost E."/>
            <person name="Ramos R.T."/>
            <person name="Carneiro A.R."/>
            <person name="Santos A.R."/>
            <person name="Pinto A.C."/>
            <person name="Barbosa E."/>
            <person name="Aburjaile F."/>
            <person name="Ali A."/>
            <person name="Diniz C.A."/>
            <person name="Hassan S.S."/>
            <person name="Fiaux K."/>
            <person name="Guimaraes L.C."/>
            <person name="Bakhtiar S.M."/>
            <person name="Pereira U."/>
            <person name="Almeida S.S."/>
            <person name="Abreu V.A."/>
            <person name="Rocha F.S."/>
            <person name="Dorella F.A."/>
            <person name="Miyoshi A."/>
            <person name="Silva A."/>
            <person name="Azevedo V."/>
            <person name="Tauch A."/>
        </authorList>
    </citation>
    <scope>NUCLEOTIDE SEQUENCE [LARGE SCALE GENOMIC DNA]</scope>
    <source>
        <strain evidence="2 3">258</strain>
    </source>
</reference>
<evidence type="ECO:0000313" key="3">
    <source>
        <dbReference type="Proteomes" id="UP000006465"/>
    </source>
</evidence>
<protein>
    <submittedName>
        <fullName evidence="2">VOC family protein</fullName>
    </submittedName>
</protein>
<dbReference type="AlphaFoldDB" id="A0AAU8PNB3"/>
<dbReference type="Proteomes" id="UP000006465">
    <property type="component" value="Chromosome"/>
</dbReference>
<accession>A0AAU8PNB3</accession>